<proteinExistence type="inferred from homology"/>
<dbReference type="CDD" id="cd00438">
    <property type="entry name" value="cupin_RmlC"/>
    <property type="match status" value="1"/>
</dbReference>
<dbReference type="GO" id="GO:0008830">
    <property type="term" value="F:dTDP-4-dehydrorhamnose 3,5-epimerase activity"/>
    <property type="evidence" value="ECO:0007669"/>
    <property type="project" value="UniProtKB-UniRule"/>
</dbReference>
<evidence type="ECO:0000256" key="3">
    <source>
        <dbReference type="ARBA" id="ARBA00012098"/>
    </source>
</evidence>
<dbReference type="SUPFAM" id="SSF51182">
    <property type="entry name" value="RmlC-like cupins"/>
    <property type="match status" value="1"/>
</dbReference>
<gene>
    <name evidence="8" type="primary">rfbC</name>
    <name evidence="9" type="ORF">HJB60_23555</name>
    <name evidence="8" type="ORF">HJB63_11495</name>
</gene>
<dbReference type="EMBL" id="JABDYF010000011">
    <property type="protein sequence ID" value="MBX5092128.1"/>
    <property type="molecule type" value="Genomic_DNA"/>
</dbReference>
<feature type="site" description="Participates in a stacking interaction with the thymidine ring of dTDP-4-oxo-6-deoxyglucose" evidence="6">
    <location>
        <position position="138"/>
    </location>
</feature>
<comment type="caution">
    <text evidence="8">The sequence shown here is derived from an EMBL/GenBank/DDBJ whole genome shotgun (WGS) entry which is preliminary data.</text>
</comment>
<comment type="function">
    <text evidence="2 7">Catalyzes the epimerization of the C3' and C5'positions of dTDP-6-deoxy-D-xylo-4-hexulose, forming dTDP-6-deoxy-L-lyxo-4-hexulose.</text>
</comment>
<evidence type="ECO:0000256" key="4">
    <source>
        <dbReference type="ARBA" id="ARBA00019595"/>
    </source>
</evidence>
<keyword evidence="11" id="KW-1185">Reference proteome</keyword>
<dbReference type="PANTHER" id="PTHR21047:SF2">
    <property type="entry name" value="THYMIDINE DIPHOSPHO-4-KETO-RHAMNOSE 3,5-EPIMERASE"/>
    <property type="match status" value="1"/>
</dbReference>
<feature type="active site" description="Proton acceptor" evidence="5">
    <location>
        <position position="62"/>
    </location>
</feature>
<keyword evidence="7 8" id="KW-0413">Isomerase</keyword>
<evidence type="ECO:0000313" key="9">
    <source>
        <dbReference type="EMBL" id="MBX5092128.1"/>
    </source>
</evidence>
<comment type="pathway">
    <text evidence="7">Carbohydrate biosynthesis; dTDP-L-rhamnose biosynthesis.</text>
</comment>
<feature type="active site" description="Proton donor" evidence="5">
    <location>
        <position position="132"/>
    </location>
</feature>
<organism evidence="8 10">
    <name type="scientific">Rhizobium lentis</name>
    <dbReference type="NCBI Taxonomy" id="1138194"/>
    <lineage>
        <taxon>Bacteria</taxon>
        <taxon>Pseudomonadati</taxon>
        <taxon>Pseudomonadota</taxon>
        <taxon>Alphaproteobacteria</taxon>
        <taxon>Hyphomicrobiales</taxon>
        <taxon>Rhizobiaceae</taxon>
        <taxon>Rhizobium/Agrobacterium group</taxon>
        <taxon>Rhizobium</taxon>
    </lineage>
</organism>
<evidence type="ECO:0000313" key="8">
    <source>
        <dbReference type="EMBL" id="MBX5023190.1"/>
    </source>
</evidence>
<dbReference type="EC" id="5.1.3.13" evidence="3 7"/>
<comment type="subunit">
    <text evidence="7">Homodimer.</text>
</comment>
<dbReference type="Proteomes" id="UP000770629">
    <property type="component" value="Unassembled WGS sequence"/>
</dbReference>
<accession>A0A9Q3M7F3</accession>
<dbReference type="Pfam" id="PF00908">
    <property type="entry name" value="dTDP_sugar_isom"/>
    <property type="match status" value="1"/>
</dbReference>
<dbReference type="GeneID" id="66139941"/>
<dbReference type="NCBIfam" id="TIGR01221">
    <property type="entry name" value="rmlC"/>
    <property type="match status" value="1"/>
</dbReference>
<dbReference type="Proteomes" id="UP000749740">
    <property type="component" value="Unassembled WGS sequence"/>
</dbReference>
<evidence type="ECO:0000256" key="7">
    <source>
        <dbReference type="RuleBase" id="RU364069"/>
    </source>
</evidence>
<dbReference type="RefSeq" id="WP_207244202.1">
    <property type="nucleotide sequence ID" value="NZ_CP071454.1"/>
</dbReference>
<dbReference type="Gene3D" id="2.60.120.10">
    <property type="entry name" value="Jelly Rolls"/>
    <property type="match status" value="1"/>
</dbReference>
<dbReference type="GO" id="GO:0019305">
    <property type="term" value="P:dTDP-rhamnose biosynthetic process"/>
    <property type="evidence" value="ECO:0007669"/>
    <property type="project" value="UniProtKB-UniRule"/>
</dbReference>
<dbReference type="EMBL" id="JABDYC010000003">
    <property type="protein sequence ID" value="MBX5023190.1"/>
    <property type="molecule type" value="Genomic_DNA"/>
</dbReference>
<reference evidence="8 11" key="1">
    <citation type="submission" date="2020-04" db="EMBL/GenBank/DDBJ databases">
        <title>Global-level population genomics: horizontal gene transfer, symbiosis and evolution in Rhizobia.</title>
        <authorList>
            <person name="Gai Y."/>
        </authorList>
    </citation>
    <scope>NUCLEOTIDE SEQUENCE</scope>
    <source>
        <strain evidence="9 11">BLR33</strain>
        <strain evidence="8">BLR57</strain>
    </source>
</reference>
<evidence type="ECO:0000313" key="11">
    <source>
        <dbReference type="Proteomes" id="UP000770629"/>
    </source>
</evidence>
<dbReference type="GO" id="GO:0000271">
    <property type="term" value="P:polysaccharide biosynthetic process"/>
    <property type="evidence" value="ECO:0007669"/>
    <property type="project" value="TreeGrafter"/>
</dbReference>
<dbReference type="InterPro" id="IPR011051">
    <property type="entry name" value="RmlC_Cupin_sf"/>
</dbReference>
<comment type="similarity">
    <text evidence="7">Belongs to the dTDP-4-dehydrorhamnose 3,5-epimerase family.</text>
</comment>
<evidence type="ECO:0000313" key="10">
    <source>
        <dbReference type="Proteomes" id="UP000749740"/>
    </source>
</evidence>
<evidence type="ECO:0000256" key="5">
    <source>
        <dbReference type="PIRSR" id="PIRSR600888-1"/>
    </source>
</evidence>
<comment type="catalytic activity">
    <reaction evidence="1 7">
        <text>dTDP-4-dehydro-6-deoxy-alpha-D-glucose = dTDP-4-dehydro-beta-L-rhamnose</text>
        <dbReference type="Rhea" id="RHEA:16969"/>
        <dbReference type="ChEBI" id="CHEBI:57649"/>
        <dbReference type="ChEBI" id="CHEBI:62830"/>
        <dbReference type="EC" id="5.1.3.13"/>
    </reaction>
</comment>
<name>A0A9Q3M7F3_9HYPH</name>
<sequence>MKFVPTAVSGAFVVEIDPRSDERGLFARTFDARSFADRGLVPVYPQCNISQNHKRGTLRGMHYQADPRPEIKLVRATRGRVFDVALDLRRGSPTYLQWASVELDASRHNAFYIPAGCAHGFLTLEDDCELFYQMSEVYVPELARGVRWDDPAFSIAWPFRPSVISERDAALESYNQEMGL</sequence>
<dbReference type="AlphaFoldDB" id="A0A9Q3M7F3"/>
<dbReference type="InterPro" id="IPR000888">
    <property type="entry name" value="RmlC-like"/>
</dbReference>
<evidence type="ECO:0000256" key="2">
    <source>
        <dbReference type="ARBA" id="ARBA00001997"/>
    </source>
</evidence>
<dbReference type="GO" id="GO:0005829">
    <property type="term" value="C:cytosol"/>
    <property type="evidence" value="ECO:0007669"/>
    <property type="project" value="TreeGrafter"/>
</dbReference>
<dbReference type="InterPro" id="IPR014710">
    <property type="entry name" value="RmlC-like_jellyroll"/>
</dbReference>
<evidence type="ECO:0000256" key="6">
    <source>
        <dbReference type="PIRSR" id="PIRSR600888-3"/>
    </source>
</evidence>
<evidence type="ECO:0000256" key="1">
    <source>
        <dbReference type="ARBA" id="ARBA00001298"/>
    </source>
</evidence>
<dbReference type="PANTHER" id="PTHR21047">
    <property type="entry name" value="DTDP-6-DEOXY-D-GLUCOSE-3,5 EPIMERASE"/>
    <property type="match status" value="1"/>
</dbReference>
<protein>
    <recommendedName>
        <fullName evidence="4 7">dTDP-4-dehydrorhamnose 3,5-epimerase</fullName>
        <ecNumber evidence="3 7">5.1.3.13</ecNumber>
    </recommendedName>
    <alternativeName>
        <fullName evidence="7">Thymidine diphospho-4-keto-rhamnose 3,5-epimerase</fullName>
    </alternativeName>
</protein>